<protein>
    <recommendedName>
        <fullName evidence="4">EamA-like transporter family protein</fullName>
    </recommendedName>
</protein>
<organism evidence="2 3">
    <name type="scientific">Cryobacterium luteum</name>
    <dbReference type="NCBI Taxonomy" id="1424661"/>
    <lineage>
        <taxon>Bacteria</taxon>
        <taxon>Bacillati</taxon>
        <taxon>Actinomycetota</taxon>
        <taxon>Actinomycetes</taxon>
        <taxon>Micrococcales</taxon>
        <taxon>Microbacteriaceae</taxon>
        <taxon>Cryobacterium</taxon>
    </lineage>
</organism>
<reference evidence="2 3" key="1">
    <citation type="submission" date="2019-03" db="EMBL/GenBank/DDBJ databases">
        <title>Genomics of glacier-inhabiting Cryobacterium strains.</title>
        <authorList>
            <person name="Liu Q."/>
            <person name="Xin Y.-H."/>
        </authorList>
    </citation>
    <scope>NUCLEOTIDE SEQUENCE [LARGE SCALE GENOMIC DNA]</scope>
    <source>
        <strain evidence="2 3">Hh15</strain>
    </source>
</reference>
<comment type="caution">
    <text evidence="2">The sequence shown here is derived from an EMBL/GenBank/DDBJ whole genome shotgun (WGS) entry which is preliminary data.</text>
</comment>
<name>A0A5F0DF73_9MICO</name>
<gene>
    <name evidence="2" type="ORF">E3O10_00005</name>
</gene>
<evidence type="ECO:0000313" key="2">
    <source>
        <dbReference type="EMBL" id="TFB95710.1"/>
    </source>
</evidence>
<dbReference type="OrthoDB" id="5117196at2"/>
<feature type="region of interest" description="Disordered" evidence="1">
    <location>
        <begin position="57"/>
        <end position="82"/>
    </location>
</feature>
<proteinExistence type="predicted"/>
<dbReference type="RefSeq" id="WP_134360431.1">
    <property type="nucleotide sequence ID" value="NZ_SOFF01000001.1"/>
</dbReference>
<evidence type="ECO:0000256" key="1">
    <source>
        <dbReference type="SAM" id="MobiDB-lite"/>
    </source>
</evidence>
<sequence>MAIGAMAQVSQVQRTRPTLHILWTALLLREELNWRTIIGGIAVILCAVITVRNTSIASGSPSAEDREVGPETVEAMPSTNRP</sequence>
<evidence type="ECO:0000313" key="3">
    <source>
        <dbReference type="Proteomes" id="UP000297654"/>
    </source>
</evidence>
<dbReference type="InterPro" id="IPR037185">
    <property type="entry name" value="EmrE-like"/>
</dbReference>
<dbReference type="AlphaFoldDB" id="A0A5F0DF73"/>
<accession>A0A5F0DF73</accession>
<dbReference type="Proteomes" id="UP000297654">
    <property type="component" value="Unassembled WGS sequence"/>
</dbReference>
<keyword evidence="3" id="KW-1185">Reference proteome</keyword>
<dbReference type="SUPFAM" id="SSF103481">
    <property type="entry name" value="Multidrug resistance efflux transporter EmrE"/>
    <property type="match status" value="1"/>
</dbReference>
<evidence type="ECO:0008006" key="4">
    <source>
        <dbReference type="Google" id="ProtNLM"/>
    </source>
</evidence>
<dbReference type="EMBL" id="SOFF01000001">
    <property type="protein sequence ID" value="TFB95710.1"/>
    <property type="molecule type" value="Genomic_DNA"/>
</dbReference>